<name>Q2GYN3_CHAGB</name>
<dbReference type="GeneID" id="4393741"/>
<dbReference type="VEuPathDB" id="FungiDB:CHGG_06921"/>
<accession>Q2GYN3</accession>
<dbReference type="Proteomes" id="UP000001056">
    <property type="component" value="Unassembled WGS sequence"/>
</dbReference>
<keyword evidence="3" id="KW-0460">Magnesium</keyword>
<dbReference type="EMBL" id="CH408033">
    <property type="protein sequence ID" value="EAQ85668.1"/>
    <property type="molecule type" value="Genomic_DNA"/>
</dbReference>
<dbReference type="GO" id="GO:0043386">
    <property type="term" value="P:mycotoxin biosynthetic process"/>
    <property type="evidence" value="ECO:0007669"/>
    <property type="project" value="UniProtKB-ARBA"/>
</dbReference>
<keyword evidence="1" id="KW-0808">Transferase</keyword>
<dbReference type="InParanoid" id="Q2GYN3"/>
<proteinExistence type="predicted"/>
<sequence>MDHPNSHLVDPSTYDTNLDGLATNLPLRISHSAALIDRGAFRAQKDWQHVVVGTTAATVPLPPGYVGTAGPEYGFLAVCVPDTLPDRAELVGYIVEMVFLLDDLVEAAESPAAAAAPYLADLLSAKDALEKGGDCVGVGGGRVARTFVGVGRAMLAIDPACARDAFRWLEVSVRAMLVRLGGSRELRDLDEYLDYRRVNVASQSMFGLVLFAMGLTIPEDQQQTCLELSEAFWLQFALTNDCHSWERERKAASDNGQSSVTNAIWILMNKHSMSWDEAKQACRDKARQYAAEHVRVVEAAKARDDLCHDAKRLLEWFRNAISGNIVWGLQCPRYNADRTLTATQLALAEAIQADETLGWIWGQEKKAINGIAKHAKAEINGGVASRTATNGIITTGIVINDDSHQEMEVVQDVPSLGTDVLEAPSRYIDSLPGKGIRHKAIDALNVWYRVPPQQAAIVSKAVHLLHGASLMLDDIEDSSRLRRGKPAAHLVFGTMQTINSAGFRFLNALEELTNSKLEELQDLYVGQSYDLAWTCNLSCPTEEEYLAMVDGSLFRMLARMLDAQSDSPTKPDVVLITRFMTLLGRFFQIRDDYMNLTSADYTKQKGFCEDLDEGKYSLPIIHALSRCGNSKSSDIKSKANSHVAILQNLLSQRQIAGKMTLDQKNLFLEHLKQTGSLEYTRQAMGALQLELKSMAREMGMHNNEKLAGLLEALKV</sequence>
<dbReference type="PROSITE" id="PS00444">
    <property type="entry name" value="POLYPRENYL_SYNTHASE_2"/>
    <property type="match status" value="1"/>
</dbReference>
<evidence type="ECO:0000256" key="3">
    <source>
        <dbReference type="ARBA" id="ARBA00022842"/>
    </source>
</evidence>
<evidence type="ECO:0000256" key="2">
    <source>
        <dbReference type="ARBA" id="ARBA00022723"/>
    </source>
</evidence>
<dbReference type="eggNOG" id="KOG0777">
    <property type="taxonomic scope" value="Eukaryota"/>
</dbReference>
<dbReference type="HOGENOM" id="CLU_014015_10_0_1"/>
<reference evidence="5" key="1">
    <citation type="journal article" date="2015" name="Genome Announc.">
        <title>Draft genome sequence of the cellulolytic fungus Chaetomium globosum.</title>
        <authorList>
            <person name="Cuomo C.A."/>
            <person name="Untereiner W.A."/>
            <person name="Ma L.-J."/>
            <person name="Grabherr M."/>
            <person name="Birren B.W."/>
        </authorList>
    </citation>
    <scope>NUCLEOTIDE SEQUENCE [LARGE SCALE GENOMIC DNA]</scope>
    <source>
        <strain evidence="5">ATCC 6205 / CBS 148.51 / DSM 1962 / NBRC 6347 / NRRL 1970</strain>
    </source>
</reference>
<organism evidence="4 5">
    <name type="scientific">Chaetomium globosum (strain ATCC 6205 / CBS 148.51 / DSM 1962 / NBRC 6347 / NRRL 1970)</name>
    <name type="common">Soil fungus</name>
    <dbReference type="NCBI Taxonomy" id="306901"/>
    <lineage>
        <taxon>Eukaryota</taxon>
        <taxon>Fungi</taxon>
        <taxon>Dikarya</taxon>
        <taxon>Ascomycota</taxon>
        <taxon>Pezizomycotina</taxon>
        <taxon>Sordariomycetes</taxon>
        <taxon>Sordariomycetidae</taxon>
        <taxon>Sordariales</taxon>
        <taxon>Chaetomiaceae</taxon>
        <taxon>Chaetomium</taxon>
    </lineage>
</organism>
<dbReference type="STRING" id="306901.Q2GYN3"/>
<dbReference type="AlphaFoldDB" id="Q2GYN3"/>
<keyword evidence="2" id="KW-0479">Metal-binding</keyword>
<dbReference type="PANTHER" id="PTHR12001">
    <property type="entry name" value="GERANYLGERANYL PYROPHOSPHATE SYNTHASE"/>
    <property type="match status" value="1"/>
</dbReference>
<dbReference type="InterPro" id="IPR000092">
    <property type="entry name" value="Polyprenyl_synt"/>
</dbReference>
<dbReference type="SUPFAM" id="SSF48576">
    <property type="entry name" value="Terpenoid synthases"/>
    <property type="match status" value="2"/>
</dbReference>
<dbReference type="PANTHER" id="PTHR12001:SF72">
    <property type="entry name" value="THIJ_PFPI FAMILY PROTEIN (AFU_ORTHOLOGUE AFUA_3G01210)-RELATED"/>
    <property type="match status" value="1"/>
</dbReference>
<protein>
    <submittedName>
        <fullName evidence="4">Uncharacterized protein</fullName>
    </submittedName>
</protein>
<evidence type="ECO:0000313" key="5">
    <source>
        <dbReference type="Proteomes" id="UP000001056"/>
    </source>
</evidence>
<dbReference type="PROSITE" id="PS00723">
    <property type="entry name" value="POLYPRENYL_SYNTHASE_1"/>
    <property type="match status" value="1"/>
</dbReference>
<dbReference type="GO" id="GO:0046165">
    <property type="term" value="P:alcohol biosynthetic process"/>
    <property type="evidence" value="ECO:0007669"/>
    <property type="project" value="UniProtKB-ARBA"/>
</dbReference>
<dbReference type="GO" id="GO:0008299">
    <property type="term" value="P:isoprenoid biosynthetic process"/>
    <property type="evidence" value="ECO:0007669"/>
    <property type="project" value="InterPro"/>
</dbReference>
<dbReference type="Gene3D" id="1.10.600.10">
    <property type="entry name" value="Farnesyl Diphosphate Synthase"/>
    <property type="match status" value="2"/>
</dbReference>
<dbReference type="Pfam" id="PF00348">
    <property type="entry name" value="polyprenyl_synt"/>
    <property type="match status" value="1"/>
</dbReference>
<dbReference type="GO" id="GO:0046872">
    <property type="term" value="F:metal ion binding"/>
    <property type="evidence" value="ECO:0007669"/>
    <property type="project" value="UniProtKB-KW"/>
</dbReference>
<dbReference type="GO" id="GO:0004659">
    <property type="term" value="F:prenyltransferase activity"/>
    <property type="evidence" value="ECO:0007669"/>
    <property type="project" value="InterPro"/>
</dbReference>
<evidence type="ECO:0000256" key="1">
    <source>
        <dbReference type="ARBA" id="ARBA00022679"/>
    </source>
</evidence>
<dbReference type="RefSeq" id="XP_001224577.1">
    <property type="nucleotide sequence ID" value="XM_001224576.1"/>
</dbReference>
<dbReference type="InterPro" id="IPR008949">
    <property type="entry name" value="Isoprenoid_synthase_dom_sf"/>
</dbReference>
<dbReference type="InterPro" id="IPR033749">
    <property type="entry name" value="Polyprenyl_synt_CS"/>
</dbReference>
<gene>
    <name evidence="4" type="ORF">CHGG_06921</name>
</gene>
<keyword evidence="5" id="KW-1185">Reference proteome</keyword>
<evidence type="ECO:0000313" key="4">
    <source>
        <dbReference type="EMBL" id="EAQ85668.1"/>
    </source>
</evidence>
<dbReference type="OrthoDB" id="6921389at2759"/>
<dbReference type="Pfam" id="PF19086">
    <property type="entry name" value="Terpene_syn_C_2"/>
    <property type="match status" value="1"/>
</dbReference>
<dbReference type="OMA" id="DLYWTHN"/>